<evidence type="ECO:0000256" key="1">
    <source>
        <dbReference type="ARBA" id="ARBA00005495"/>
    </source>
</evidence>
<keyword evidence="4" id="KW-0456">Lyase</keyword>
<keyword evidence="2" id="KW-0479">Metal-binding</keyword>
<dbReference type="PANTHER" id="PTHR33337">
    <property type="entry name" value="GFA DOMAIN-CONTAINING PROTEIN"/>
    <property type="match status" value="1"/>
</dbReference>
<feature type="domain" description="CENP-V/GFA" evidence="5">
    <location>
        <begin position="10"/>
        <end position="128"/>
    </location>
</feature>
<dbReference type="Gene3D" id="3.90.1590.10">
    <property type="entry name" value="glutathione-dependent formaldehyde- activating enzyme (gfa)"/>
    <property type="match status" value="2"/>
</dbReference>
<evidence type="ECO:0000256" key="3">
    <source>
        <dbReference type="ARBA" id="ARBA00022833"/>
    </source>
</evidence>
<evidence type="ECO:0000256" key="2">
    <source>
        <dbReference type="ARBA" id="ARBA00022723"/>
    </source>
</evidence>
<dbReference type="AlphaFoldDB" id="A0A9P8WIU5"/>
<dbReference type="EMBL" id="JAGPYM010000001">
    <property type="protein sequence ID" value="KAH6900373.1"/>
    <property type="molecule type" value="Genomic_DNA"/>
</dbReference>
<dbReference type="InterPro" id="IPR011057">
    <property type="entry name" value="Mss4-like_sf"/>
</dbReference>
<dbReference type="GO" id="GO:0046872">
    <property type="term" value="F:metal ion binding"/>
    <property type="evidence" value="ECO:0007669"/>
    <property type="project" value="UniProtKB-KW"/>
</dbReference>
<organism evidence="6 7">
    <name type="scientific">Thelonectria olida</name>
    <dbReference type="NCBI Taxonomy" id="1576542"/>
    <lineage>
        <taxon>Eukaryota</taxon>
        <taxon>Fungi</taxon>
        <taxon>Dikarya</taxon>
        <taxon>Ascomycota</taxon>
        <taxon>Pezizomycotina</taxon>
        <taxon>Sordariomycetes</taxon>
        <taxon>Hypocreomycetidae</taxon>
        <taxon>Hypocreales</taxon>
        <taxon>Nectriaceae</taxon>
        <taxon>Thelonectria</taxon>
    </lineage>
</organism>
<name>A0A9P8WIU5_9HYPO</name>
<dbReference type="OrthoDB" id="5422068at2759"/>
<dbReference type="Pfam" id="PF04828">
    <property type="entry name" value="GFA"/>
    <property type="match status" value="1"/>
</dbReference>
<keyword evidence="3" id="KW-0862">Zinc</keyword>
<reference evidence="6 7" key="1">
    <citation type="journal article" date="2021" name="Nat. Commun.">
        <title>Genetic determinants of endophytism in the Arabidopsis root mycobiome.</title>
        <authorList>
            <person name="Mesny F."/>
            <person name="Miyauchi S."/>
            <person name="Thiergart T."/>
            <person name="Pickel B."/>
            <person name="Atanasova L."/>
            <person name="Karlsson M."/>
            <person name="Huettel B."/>
            <person name="Barry K.W."/>
            <person name="Haridas S."/>
            <person name="Chen C."/>
            <person name="Bauer D."/>
            <person name="Andreopoulos W."/>
            <person name="Pangilinan J."/>
            <person name="LaButti K."/>
            <person name="Riley R."/>
            <person name="Lipzen A."/>
            <person name="Clum A."/>
            <person name="Drula E."/>
            <person name="Henrissat B."/>
            <person name="Kohler A."/>
            <person name="Grigoriev I.V."/>
            <person name="Martin F.M."/>
            <person name="Hacquard S."/>
        </authorList>
    </citation>
    <scope>NUCLEOTIDE SEQUENCE [LARGE SCALE GENOMIC DNA]</scope>
    <source>
        <strain evidence="6 7">MPI-CAGE-CH-0241</strain>
    </source>
</reference>
<protein>
    <submittedName>
        <fullName evidence="6">Mss4-like protein</fullName>
    </submittedName>
</protein>
<evidence type="ECO:0000313" key="7">
    <source>
        <dbReference type="Proteomes" id="UP000777438"/>
    </source>
</evidence>
<keyword evidence="7" id="KW-1185">Reference proteome</keyword>
<proteinExistence type="inferred from homology"/>
<dbReference type="InterPro" id="IPR006913">
    <property type="entry name" value="CENP-V/GFA"/>
</dbReference>
<dbReference type="PROSITE" id="PS51891">
    <property type="entry name" value="CENP_V_GFA"/>
    <property type="match status" value="1"/>
</dbReference>
<comment type="caution">
    <text evidence="6">The sequence shown here is derived from an EMBL/GenBank/DDBJ whole genome shotgun (WGS) entry which is preliminary data.</text>
</comment>
<dbReference type="PANTHER" id="PTHR33337:SF31">
    <property type="entry name" value="DUF636 DOMAIN PROTEIN (AFU_ORTHOLOGUE AFUA_2G12650)"/>
    <property type="match status" value="1"/>
</dbReference>
<dbReference type="SUPFAM" id="SSF51316">
    <property type="entry name" value="Mss4-like"/>
    <property type="match status" value="2"/>
</dbReference>
<comment type="similarity">
    <text evidence="1">Belongs to the Gfa family.</text>
</comment>
<evidence type="ECO:0000313" key="6">
    <source>
        <dbReference type="EMBL" id="KAH6900373.1"/>
    </source>
</evidence>
<accession>A0A9P8WIU5</accession>
<dbReference type="GO" id="GO:0016846">
    <property type="term" value="F:carbon-sulfur lyase activity"/>
    <property type="evidence" value="ECO:0007669"/>
    <property type="project" value="InterPro"/>
</dbReference>
<evidence type="ECO:0000259" key="5">
    <source>
        <dbReference type="PROSITE" id="PS51891"/>
    </source>
</evidence>
<gene>
    <name evidence="6" type="ORF">B0T10DRAFT_470396</name>
</gene>
<dbReference type="Proteomes" id="UP000777438">
    <property type="component" value="Unassembled WGS sequence"/>
</dbReference>
<evidence type="ECO:0000256" key="4">
    <source>
        <dbReference type="ARBA" id="ARBA00023239"/>
    </source>
</evidence>
<sequence length="357" mass="39951">MADSTQVKTLEAKCYCGSVHFTLDVPTSLLPLRVHLCHCSLCRFSLGMPCIFHTNLPKNVVPKFVEPSSEANMTPYVVPGGDASWNFCSTCGSHIVSIGLTRGNWTVSTSIFADHGPDNFQIGKHIFTKSVKDEGIAKLLTHVGGRECEVYNPPEDSPKAKLIESEPEVGEDGKDRMRVKCHCGGVSFTFPRPTEEVLNDEYMSQYVSHKDKTKWNGCFDLCDHCRLVHGTHLVGWTFIPLALCEPHIGPDLLIGTAKTYHSSPDVLRSFCGTCGATFFYAVDERRPTDRQQIVDLAIGVMRAPEGFMAENWLTWRARMAWLDSGKRFDREFTEALQEGMNKYVEELEGKVEDYNIG</sequence>